<evidence type="ECO:0000256" key="1">
    <source>
        <dbReference type="ARBA" id="ARBA00061640"/>
    </source>
</evidence>
<evidence type="ECO:0000313" key="6">
    <source>
        <dbReference type="Proteomes" id="UP000002281"/>
    </source>
</evidence>
<dbReference type="Ensembl" id="ENSECAT00000113549.1">
    <property type="protein sequence ID" value="ENSECAP00000090482.1"/>
    <property type="gene ID" value="ENSECAG00000049180.1"/>
</dbReference>
<dbReference type="InterPro" id="IPR004244">
    <property type="entry name" value="Transposase_22"/>
</dbReference>
<reference evidence="5" key="2">
    <citation type="submission" date="2025-08" db="UniProtKB">
        <authorList>
            <consortium name="Ensembl"/>
        </authorList>
    </citation>
    <scope>IDENTIFICATION</scope>
    <source>
        <strain evidence="5">Thoroughbred</strain>
    </source>
</reference>
<evidence type="ECO:0000256" key="2">
    <source>
        <dbReference type="SAM" id="Coils"/>
    </source>
</evidence>
<dbReference type="GO" id="GO:0003727">
    <property type="term" value="F:single-stranded RNA binding"/>
    <property type="evidence" value="ECO:0000318"/>
    <property type="project" value="GO_Central"/>
</dbReference>
<dbReference type="Gene3D" id="1.20.5.390">
    <property type="entry name" value="L1 transposable element, trimerization domain"/>
    <property type="match status" value="1"/>
</dbReference>
<dbReference type="Proteomes" id="UP000002281">
    <property type="component" value="Chromosome 26"/>
</dbReference>
<evidence type="ECO:0000259" key="3">
    <source>
        <dbReference type="Pfam" id="PF02994"/>
    </source>
</evidence>
<evidence type="ECO:0008006" key="7">
    <source>
        <dbReference type="Google" id="ProtNLM"/>
    </source>
</evidence>
<feature type="domain" description="L1 transposable element RRM" evidence="3">
    <location>
        <begin position="42"/>
        <end position="137"/>
    </location>
</feature>
<dbReference type="FunFam" id="3.30.70.1820:FF:000002">
    <property type="entry name" value="LINE-1 retrotransposable element ORF1 protein"/>
    <property type="match status" value="1"/>
</dbReference>
<dbReference type="Pfam" id="PF02994">
    <property type="entry name" value="Transposase_22"/>
    <property type="match status" value="1"/>
</dbReference>
<reference evidence="5 6" key="1">
    <citation type="journal article" date="2009" name="Science">
        <title>Genome sequence, comparative analysis, and population genetics of the domestic horse.</title>
        <authorList>
            <consortium name="Broad Institute Genome Sequencing Platform"/>
            <consortium name="Broad Institute Whole Genome Assembly Team"/>
            <person name="Wade C.M."/>
            <person name="Giulotto E."/>
            <person name="Sigurdsson S."/>
            <person name="Zoli M."/>
            <person name="Gnerre S."/>
            <person name="Imsland F."/>
            <person name="Lear T.L."/>
            <person name="Adelson D.L."/>
            <person name="Bailey E."/>
            <person name="Bellone R.R."/>
            <person name="Bloecker H."/>
            <person name="Distl O."/>
            <person name="Edgar R.C."/>
            <person name="Garber M."/>
            <person name="Leeb T."/>
            <person name="Mauceli E."/>
            <person name="MacLeod J.N."/>
            <person name="Penedo M.C.T."/>
            <person name="Raison J.M."/>
            <person name="Sharpe T."/>
            <person name="Vogel J."/>
            <person name="Andersson L."/>
            <person name="Antczak D.F."/>
            <person name="Biagi T."/>
            <person name="Binns M.M."/>
            <person name="Chowdhary B.P."/>
            <person name="Coleman S.J."/>
            <person name="Della Valle G."/>
            <person name="Fryc S."/>
            <person name="Guerin G."/>
            <person name="Hasegawa T."/>
            <person name="Hill E.W."/>
            <person name="Jurka J."/>
            <person name="Kiialainen A."/>
            <person name="Lindgren G."/>
            <person name="Liu J."/>
            <person name="Magnani E."/>
            <person name="Mickelson J.R."/>
            <person name="Murray J."/>
            <person name="Nergadze S.G."/>
            <person name="Onofrio R."/>
            <person name="Pedroni S."/>
            <person name="Piras M.F."/>
            <person name="Raudsepp T."/>
            <person name="Rocchi M."/>
            <person name="Roeed K.H."/>
            <person name="Ryder O.A."/>
            <person name="Searle S."/>
            <person name="Skow L."/>
            <person name="Swinburne J.E."/>
            <person name="Syvaenen A.C."/>
            <person name="Tozaki T."/>
            <person name="Valberg S.J."/>
            <person name="Vaudin M."/>
            <person name="White J.R."/>
            <person name="Zody M.C."/>
            <person name="Lander E.S."/>
            <person name="Lindblad-Toh K."/>
        </authorList>
    </citation>
    <scope>NUCLEOTIDE SEQUENCE [LARGE SCALE GENOMIC DNA]</scope>
    <source>
        <strain evidence="5 6">Thoroughbred</strain>
    </source>
</reference>
<organism evidence="5 6">
    <name type="scientific">Equus caballus</name>
    <name type="common">Horse</name>
    <dbReference type="NCBI Taxonomy" id="9796"/>
    <lineage>
        <taxon>Eukaryota</taxon>
        <taxon>Metazoa</taxon>
        <taxon>Chordata</taxon>
        <taxon>Craniata</taxon>
        <taxon>Vertebrata</taxon>
        <taxon>Euteleostomi</taxon>
        <taxon>Mammalia</taxon>
        <taxon>Eutheria</taxon>
        <taxon>Laurasiatheria</taxon>
        <taxon>Perissodactyla</taxon>
        <taxon>Equidae</taxon>
        <taxon>Equus</taxon>
    </lineage>
</organism>
<reference evidence="5" key="3">
    <citation type="submission" date="2025-09" db="UniProtKB">
        <authorList>
            <consortium name="Ensembl"/>
        </authorList>
    </citation>
    <scope>IDENTIFICATION</scope>
    <source>
        <strain evidence="5">Thoroughbred</strain>
    </source>
</reference>
<evidence type="ECO:0000259" key="4">
    <source>
        <dbReference type="Pfam" id="PF17490"/>
    </source>
</evidence>
<feature type="coiled-coil region" evidence="2">
    <location>
        <begin position="16"/>
        <end position="46"/>
    </location>
</feature>
<dbReference type="Gene3D" id="3.30.70.1820">
    <property type="entry name" value="L1 transposable element, RRM domain"/>
    <property type="match status" value="1"/>
</dbReference>
<dbReference type="InterPro" id="IPR043636">
    <property type="entry name" value="L1_RRM_dom"/>
</dbReference>
<name>A0A9L0TTE6_HORSE</name>
<sequence>MEDRISNLEERNIEMLQTEEERELRLKRNEETLQELSDSIRRCNIRIIGIPEGEEKEKGAEGLFKEIIAENFPNLGREMELHVTEANRSPNFIKARRPTPRHIVVKLAKVHNKEKILRAARQKKITYKGNPKRLSADFSGETLQARRDWNEIFKTLKDKKVQPRILYPAKISFKYDGEIKTSPINKS</sequence>
<dbReference type="Gene3D" id="3.30.250.20">
    <property type="entry name" value="L1 transposable element, C-terminal domain"/>
    <property type="match status" value="1"/>
</dbReference>
<dbReference type="InterPro" id="IPR042566">
    <property type="entry name" value="L1_C"/>
</dbReference>
<comment type="similarity">
    <text evidence="1">Belongs to the transposase 22 family.</text>
</comment>
<feature type="domain" description="L1 transposable element dsRBD-like" evidence="4">
    <location>
        <begin position="141"/>
        <end position="180"/>
    </location>
</feature>
<dbReference type="GeneTree" id="ENSGT01150000286982"/>
<keyword evidence="2" id="KW-0175">Coiled coil</keyword>
<dbReference type="PANTHER" id="PTHR11505">
    <property type="entry name" value="L1 TRANSPOSABLE ELEMENT-RELATED"/>
    <property type="match status" value="1"/>
</dbReference>
<dbReference type="GO" id="GO:1990904">
    <property type="term" value="C:ribonucleoprotein complex"/>
    <property type="evidence" value="ECO:0000318"/>
    <property type="project" value="GO_Central"/>
</dbReference>
<keyword evidence="6" id="KW-1185">Reference proteome</keyword>
<dbReference type="AlphaFoldDB" id="A0A9L0TTE6"/>
<dbReference type="InterPro" id="IPR035300">
    <property type="entry name" value="L1_dsRBD"/>
</dbReference>
<proteinExistence type="inferred from homology"/>
<evidence type="ECO:0000313" key="5">
    <source>
        <dbReference type="Ensembl" id="ENSECAP00000090482.1"/>
    </source>
</evidence>
<protein>
    <recommendedName>
        <fullName evidence="7">L1 transposable element RRM domain-containing protein</fullName>
    </recommendedName>
</protein>
<dbReference type="GO" id="GO:0032197">
    <property type="term" value="P:retrotransposition"/>
    <property type="evidence" value="ECO:0000318"/>
    <property type="project" value="GO_Central"/>
</dbReference>
<dbReference type="Pfam" id="PF17490">
    <property type="entry name" value="Tnp_22_dsRBD"/>
    <property type="match status" value="1"/>
</dbReference>
<accession>A0A9L0TTE6</accession>